<comment type="caution">
    <text evidence="1">The sequence shown here is derived from an EMBL/GenBank/DDBJ whole genome shotgun (WGS) entry which is preliminary data.</text>
</comment>
<keyword evidence="2" id="KW-1185">Reference proteome</keyword>
<protein>
    <recommendedName>
        <fullName evidence="3">5'-nucleotidase</fullName>
    </recommendedName>
</protein>
<evidence type="ECO:0008006" key="3">
    <source>
        <dbReference type="Google" id="ProtNLM"/>
    </source>
</evidence>
<proteinExistence type="predicted"/>
<evidence type="ECO:0000313" key="2">
    <source>
        <dbReference type="Proteomes" id="UP001054252"/>
    </source>
</evidence>
<sequence length="47" mass="5321">MDRPSASARPMIVSDLDHTMVDHHDVENVSLLCCSVYHAQVEIKSPW</sequence>
<organism evidence="1 2">
    <name type="scientific">Rubroshorea leprosula</name>
    <dbReference type="NCBI Taxonomy" id="152421"/>
    <lineage>
        <taxon>Eukaryota</taxon>
        <taxon>Viridiplantae</taxon>
        <taxon>Streptophyta</taxon>
        <taxon>Embryophyta</taxon>
        <taxon>Tracheophyta</taxon>
        <taxon>Spermatophyta</taxon>
        <taxon>Magnoliopsida</taxon>
        <taxon>eudicotyledons</taxon>
        <taxon>Gunneridae</taxon>
        <taxon>Pentapetalae</taxon>
        <taxon>rosids</taxon>
        <taxon>malvids</taxon>
        <taxon>Malvales</taxon>
        <taxon>Dipterocarpaceae</taxon>
        <taxon>Rubroshorea</taxon>
    </lineage>
</organism>
<evidence type="ECO:0000313" key="1">
    <source>
        <dbReference type="EMBL" id="GKV48925.1"/>
    </source>
</evidence>
<dbReference type="AlphaFoldDB" id="A0AAV5MGB5"/>
<dbReference type="EMBL" id="BPVZ01000275">
    <property type="protein sequence ID" value="GKV48925.1"/>
    <property type="molecule type" value="Genomic_DNA"/>
</dbReference>
<reference evidence="1 2" key="1">
    <citation type="journal article" date="2021" name="Commun. Biol.">
        <title>The genome of Shorea leprosula (Dipterocarpaceae) highlights the ecological relevance of drought in aseasonal tropical rainforests.</title>
        <authorList>
            <person name="Ng K.K.S."/>
            <person name="Kobayashi M.J."/>
            <person name="Fawcett J.A."/>
            <person name="Hatakeyama M."/>
            <person name="Paape T."/>
            <person name="Ng C.H."/>
            <person name="Ang C.C."/>
            <person name="Tnah L.H."/>
            <person name="Lee C.T."/>
            <person name="Nishiyama T."/>
            <person name="Sese J."/>
            <person name="O'Brien M.J."/>
            <person name="Copetti D."/>
            <person name="Mohd Noor M.I."/>
            <person name="Ong R.C."/>
            <person name="Putra M."/>
            <person name="Sireger I.Z."/>
            <person name="Indrioko S."/>
            <person name="Kosugi Y."/>
            <person name="Izuno A."/>
            <person name="Isagi Y."/>
            <person name="Lee S.L."/>
            <person name="Shimizu K.K."/>
        </authorList>
    </citation>
    <scope>NUCLEOTIDE SEQUENCE [LARGE SCALE GENOMIC DNA]</scope>
    <source>
        <strain evidence="1">214</strain>
    </source>
</reference>
<dbReference type="Proteomes" id="UP001054252">
    <property type="component" value="Unassembled WGS sequence"/>
</dbReference>
<gene>
    <name evidence="1" type="ORF">SLEP1_g55708</name>
</gene>
<name>A0AAV5MGB5_9ROSI</name>
<accession>A0AAV5MGB5</accession>